<dbReference type="PROSITE" id="PS50943">
    <property type="entry name" value="HTH_CROC1"/>
    <property type="match status" value="1"/>
</dbReference>
<dbReference type="AlphaFoldDB" id="A0A212KL64"/>
<protein>
    <recommendedName>
        <fullName evidence="1">HTH cro/C1-type domain-containing protein</fullName>
    </recommendedName>
</protein>
<reference evidence="2" key="1">
    <citation type="submission" date="2016-04" db="EMBL/GenBank/DDBJ databases">
        <authorList>
            <person name="Evans L.H."/>
            <person name="Alamgir A."/>
            <person name="Owens N."/>
            <person name="Weber N.D."/>
            <person name="Virtaneva K."/>
            <person name="Barbian K."/>
            <person name="Babar A."/>
            <person name="Rosenke K."/>
        </authorList>
    </citation>
    <scope>NUCLEOTIDE SEQUENCE</scope>
    <source>
        <strain evidence="2">92-2</strain>
    </source>
</reference>
<dbReference type="SMART" id="SM00530">
    <property type="entry name" value="HTH_XRE"/>
    <property type="match status" value="1"/>
</dbReference>
<proteinExistence type="predicted"/>
<evidence type="ECO:0000313" key="2">
    <source>
        <dbReference type="EMBL" id="SBW12443.1"/>
    </source>
</evidence>
<dbReference type="EMBL" id="FLUP01000002">
    <property type="protein sequence ID" value="SBW12443.1"/>
    <property type="molecule type" value="Genomic_DNA"/>
</dbReference>
<accession>A0A212KL64</accession>
<evidence type="ECO:0000259" key="1">
    <source>
        <dbReference type="PROSITE" id="PS50943"/>
    </source>
</evidence>
<gene>
    <name evidence="2" type="ORF">KM92DES2_20524</name>
</gene>
<sequence length="99" mass="10810">MALNRGLSRSITVVLNSSYGRDNTKKIMGLIVQSLREGLGMSRYALAKEAGVDSSWLRRFEQGKSGIRVETLITLARGLKIPAAAIVTAMEKALESTER</sequence>
<dbReference type="GO" id="GO:0003677">
    <property type="term" value="F:DNA binding"/>
    <property type="evidence" value="ECO:0007669"/>
    <property type="project" value="InterPro"/>
</dbReference>
<dbReference type="Pfam" id="PF13560">
    <property type="entry name" value="HTH_31"/>
    <property type="match status" value="1"/>
</dbReference>
<dbReference type="InterPro" id="IPR001387">
    <property type="entry name" value="Cro/C1-type_HTH"/>
</dbReference>
<name>A0A212KL64_9BACT</name>
<dbReference type="Gene3D" id="1.10.260.40">
    <property type="entry name" value="lambda repressor-like DNA-binding domains"/>
    <property type="match status" value="1"/>
</dbReference>
<organism evidence="2">
    <name type="scientific">uncultured Desulfovibrio sp</name>
    <dbReference type="NCBI Taxonomy" id="167968"/>
    <lineage>
        <taxon>Bacteria</taxon>
        <taxon>Pseudomonadati</taxon>
        <taxon>Thermodesulfobacteriota</taxon>
        <taxon>Desulfovibrionia</taxon>
        <taxon>Desulfovibrionales</taxon>
        <taxon>Desulfovibrionaceae</taxon>
        <taxon>Desulfovibrio</taxon>
        <taxon>environmental samples</taxon>
    </lineage>
</organism>
<dbReference type="InterPro" id="IPR010982">
    <property type="entry name" value="Lambda_DNA-bd_dom_sf"/>
</dbReference>
<feature type="domain" description="HTH cro/C1-type" evidence="1">
    <location>
        <begin position="32"/>
        <end position="86"/>
    </location>
</feature>
<dbReference type="SUPFAM" id="SSF47413">
    <property type="entry name" value="lambda repressor-like DNA-binding domains"/>
    <property type="match status" value="1"/>
</dbReference>
<dbReference type="RefSeq" id="WP_319637969.1">
    <property type="nucleotide sequence ID" value="NZ_LT598928.1"/>
</dbReference>
<dbReference type="CDD" id="cd00093">
    <property type="entry name" value="HTH_XRE"/>
    <property type="match status" value="1"/>
</dbReference>